<dbReference type="EMBL" id="FSSB01000032">
    <property type="protein sequence ID" value="SIO96541.1"/>
    <property type="molecule type" value="Genomic_DNA"/>
</dbReference>
<dbReference type="GO" id="GO:0008081">
    <property type="term" value="F:phosphoric diester hydrolase activity"/>
    <property type="evidence" value="ECO:0007669"/>
    <property type="project" value="InterPro"/>
</dbReference>
<evidence type="ECO:0008006" key="3">
    <source>
        <dbReference type="Google" id="ProtNLM"/>
    </source>
</evidence>
<accession>A0A1N6MAV1</accession>
<dbReference type="InterPro" id="IPR051057">
    <property type="entry name" value="PI-PLC_domain"/>
</dbReference>
<dbReference type="SUPFAM" id="SSF51695">
    <property type="entry name" value="PLC-like phosphodiesterases"/>
    <property type="match status" value="2"/>
</dbReference>
<dbReference type="InterPro" id="IPR017946">
    <property type="entry name" value="PLC-like_Pdiesterase_TIM-brl"/>
</dbReference>
<gene>
    <name evidence="1" type="ORF">VSP9026_04344</name>
</gene>
<dbReference type="PROSITE" id="PS50007">
    <property type="entry name" value="PIPLC_X_DOMAIN"/>
    <property type="match status" value="1"/>
</dbReference>
<proteinExistence type="predicted"/>
<sequence length="639" mass="72082">MSNANISSDSWMQSLNALIKDSPLTHIALPGVHHPASYSFFTGNTGKYVTQNTTFYAQLMNGIRYFDSRPTVNEDNQNQLVEYHGSHQASFGASYNTILRQFKDYFDGYNTLVDFGSSPNVIPLAGNRFAVIYHSERVTELSNDSTNDSGKSVFSTRLFYVIGSFNDENQKIKWQKPQPYNFGITPDATVTPGGLIVEVHQSQNYDDLYYTLGSIINGDPTFNLSNQEKYTTGQQPSIGQITEGELPCFLEVHKSQNNDTLWYLVLSPTNEYTRLETLSLAKKVSTPSCSVTGSFPTQVAVPRLNRSLVFYTDSEGIAVFTEASYNNGEVIFTTPVSLCVSGSAISAVLMEEKDGTLQIALSVKNHKPTYTNRSYAVVHIDAKGALIDCTKTDFGNDYPSWNAEASALFYHTKSRSLLSFESDADLLANIWYQPLIIEENRVELGHIDNHDEAKTQEFCILGLSHSQLNANTDLEDFQTLVNHFLPEKIVPFDANAPLDRTPLDQYLKQQQQLLIVLDLQPSVVEKYPVFWPKSGCLTSCWHNEKSLNANYYKKIKQYVEQRTEPKTKAQLYVLQTHLTSNSVYSQLLNWDYDYEPITNSYLASLTELLLDNNVNIIESNMLTDFLTDFAIRLNEQKFG</sequence>
<organism evidence="1 2">
    <name type="scientific">Vibrio spartinae</name>
    <dbReference type="NCBI Taxonomy" id="1918945"/>
    <lineage>
        <taxon>Bacteria</taxon>
        <taxon>Pseudomonadati</taxon>
        <taxon>Pseudomonadota</taxon>
        <taxon>Gammaproteobacteria</taxon>
        <taxon>Vibrionales</taxon>
        <taxon>Vibrionaceae</taxon>
        <taxon>Vibrio</taxon>
    </lineage>
</organism>
<dbReference type="Gene3D" id="3.20.20.190">
    <property type="entry name" value="Phosphatidylinositol (PI) phosphodiesterase"/>
    <property type="match status" value="1"/>
</dbReference>
<dbReference type="Proteomes" id="UP000184774">
    <property type="component" value="Unassembled WGS sequence"/>
</dbReference>
<dbReference type="PANTHER" id="PTHR13593">
    <property type="match status" value="1"/>
</dbReference>
<dbReference type="PANTHER" id="PTHR13593:SF113">
    <property type="entry name" value="SI:DKEY-266F7.9"/>
    <property type="match status" value="1"/>
</dbReference>
<evidence type="ECO:0000313" key="1">
    <source>
        <dbReference type="EMBL" id="SIO96541.1"/>
    </source>
</evidence>
<dbReference type="AlphaFoldDB" id="A0A1N6MAV1"/>
<protein>
    <recommendedName>
        <fullName evidence="3">Phosphatidylinositol diacylglycerol-lyase</fullName>
    </recommendedName>
</protein>
<dbReference type="OrthoDB" id="2079904at2"/>
<name>A0A1N6MAV1_9VIBR</name>
<reference evidence="1 2" key="1">
    <citation type="submission" date="2016-12" db="EMBL/GenBank/DDBJ databases">
        <authorList>
            <person name="Song W.-J."/>
            <person name="Kurnit D.M."/>
        </authorList>
    </citation>
    <scope>NUCLEOTIDE SEQUENCE [LARGE SCALE GENOMIC DNA]</scope>
    <source>
        <strain evidence="1 2">CECT 9026</strain>
    </source>
</reference>
<dbReference type="RefSeq" id="WP_074374976.1">
    <property type="nucleotide sequence ID" value="NZ_AP024907.1"/>
</dbReference>
<evidence type="ECO:0000313" key="2">
    <source>
        <dbReference type="Proteomes" id="UP000184774"/>
    </source>
</evidence>
<dbReference type="GO" id="GO:0006629">
    <property type="term" value="P:lipid metabolic process"/>
    <property type="evidence" value="ECO:0007669"/>
    <property type="project" value="InterPro"/>
</dbReference>